<reference evidence="1" key="2">
    <citation type="submission" date="2020-05" db="UniProtKB">
        <authorList>
            <consortium name="EnsemblMetazoa"/>
        </authorList>
    </citation>
    <scope>IDENTIFICATION</scope>
    <source>
        <strain evidence="1">IAEA</strain>
    </source>
</reference>
<name>A0A1B0C573_9MUSC</name>
<keyword evidence="2" id="KW-1185">Reference proteome</keyword>
<dbReference type="AlphaFoldDB" id="A0A1B0C573"/>
<dbReference type="EMBL" id="JXJN01025878">
    <property type="status" value="NOT_ANNOTATED_CDS"/>
    <property type="molecule type" value="Genomic_DNA"/>
</dbReference>
<dbReference type="Proteomes" id="UP000092460">
    <property type="component" value="Unassembled WGS sequence"/>
</dbReference>
<dbReference type="VEuPathDB" id="VectorBase:GPPI049467"/>
<proteinExistence type="predicted"/>
<protein>
    <submittedName>
        <fullName evidence="1">Uncharacterized protein</fullName>
    </submittedName>
</protein>
<sequence>MFQVSAKIKQKHNRAVTTVMAVAATFNSTNTSHNASNNNKNNNNVCRNAGLHVHFLTLTTIARFIALTHACVHTLGHILIATKTSSSHERNIKRIKEHIRNEFDEIRYTVCL</sequence>
<accession>A0A1B0C573</accession>
<reference evidence="2" key="1">
    <citation type="submission" date="2015-01" db="EMBL/GenBank/DDBJ databases">
        <authorList>
            <person name="Aksoy S."/>
            <person name="Warren W."/>
            <person name="Wilson R.K."/>
        </authorList>
    </citation>
    <scope>NUCLEOTIDE SEQUENCE [LARGE SCALE GENOMIC DNA]</scope>
    <source>
        <strain evidence="2">IAEA</strain>
    </source>
</reference>
<dbReference type="EnsemblMetazoa" id="GPPI049467-RA">
    <property type="protein sequence ID" value="GPPI049467-PA"/>
    <property type="gene ID" value="GPPI049467"/>
</dbReference>
<organism evidence="1 2">
    <name type="scientific">Glossina palpalis gambiensis</name>
    <dbReference type="NCBI Taxonomy" id="67801"/>
    <lineage>
        <taxon>Eukaryota</taxon>
        <taxon>Metazoa</taxon>
        <taxon>Ecdysozoa</taxon>
        <taxon>Arthropoda</taxon>
        <taxon>Hexapoda</taxon>
        <taxon>Insecta</taxon>
        <taxon>Pterygota</taxon>
        <taxon>Neoptera</taxon>
        <taxon>Endopterygota</taxon>
        <taxon>Diptera</taxon>
        <taxon>Brachycera</taxon>
        <taxon>Muscomorpha</taxon>
        <taxon>Hippoboscoidea</taxon>
        <taxon>Glossinidae</taxon>
        <taxon>Glossina</taxon>
    </lineage>
</organism>
<evidence type="ECO:0000313" key="1">
    <source>
        <dbReference type="EnsemblMetazoa" id="GPPI049467-PA"/>
    </source>
</evidence>
<evidence type="ECO:0000313" key="2">
    <source>
        <dbReference type="Proteomes" id="UP000092460"/>
    </source>
</evidence>